<feature type="compositionally biased region" description="Acidic residues" evidence="6">
    <location>
        <begin position="54"/>
        <end position="88"/>
    </location>
</feature>
<dbReference type="GO" id="GO:0016251">
    <property type="term" value="F:RNA polymerase II general transcription initiation factor activity"/>
    <property type="evidence" value="ECO:0007669"/>
    <property type="project" value="TreeGrafter"/>
</dbReference>
<comment type="subcellular location">
    <subcellularLocation>
        <location evidence="1">Nucleus</location>
    </subcellularLocation>
</comment>
<evidence type="ECO:0000256" key="3">
    <source>
        <dbReference type="ARBA" id="ARBA00023015"/>
    </source>
</evidence>
<keyword evidence="9" id="KW-1185">Reference proteome</keyword>
<dbReference type="GO" id="GO:0005669">
    <property type="term" value="C:transcription factor TFIID complex"/>
    <property type="evidence" value="ECO:0007669"/>
    <property type="project" value="InterPro"/>
</dbReference>
<feature type="region of interest" description="Disordered" evidence="6">
    <location>
        <begin position="1"/>
        <end position="94"/>
    </location>
</feature>
<dbReference type="Gene3D" id="1.10.20.10">
    <property type="entry name" value="Histone, subunit A"/>
    <property type="match status" value="1"/>
</dbReference>
<evidence type="ECO:0000256" key="2">
    <source>
        <dbReference type="ARBA" id="ARBA00009788"/>
    </source>
</evidence>
<reference evidence="8" key="1">
    <citation type="submission" date="2022-12" db="EMBL/GenBank/DDBJ databases">
        <authorList>
            <person name="Webb A."/>
        </authorList>
    </citation>
    <scope>NUCLEOTIDE SEQUENCE</scope>
    <source>
        <strain evidence="8">Hp1</strain>
    </source>
</reference>
<evidence type="ECO:0000256" key="6">
    <source>
        <dbReference type="SAM" id="MobiDB-lite"/>
    </source>
</evidence>
<dbReference type="InterPro" id="IPR006809">
    <property type="entry name" value="TAFII28_dom"/>
</dbReference>
<dbReference type="GO" id="GO:0046982">
    <property type="term" value="F:protein heterodimerization activity"/>
    <property type="evidence" value="ECO:0007669"/>
    <property type="project" value="InterPro"/>
</dbReference>
<accession>A0AAV0UDB9</accession>
<sequence>MDTHATATAERDIDVANLSASQDTEDERERKSLEGQLKGDAAAHGDLQERTGAEDDEEGADEEDEDEDEEDDEEEEEDGEDEMDSEEDQVARSDSASMLRMMQSLPENEARRHEQFRRSHFERGVMKRCMAQAIQECSATDKRAPTVTNVMAIVVAGMTKVFVGEITAEARKIMEKNGETGPIRPRHLREAHRKYYKRRPLARGRNMRRLLR</sequence>
<dbReference type="PANTHER" id="PTHR13218:SF8">
    <property type="entry name" value="TRANSCRIPTION INITIATION FACTOR TFIID SUBUNIT 11"/>
    <property type="match status" value="1"/>
</dbReference>
<evidence type="ECO:0000256" key="5">
    <source>
        <dbReference type="ARBA" id="ARBA00023242"/>
    </source>
</evidence>
<feature type="compositionally biased region" description="Basic and acidic residues" evidence="6">
    <location>
        <begin position="41"/>
        <end position="53"/>
    </location>
</feature>
<dbReference type="PANTHER" id="PTHR13218">
    <property type="entry name" value="TRANSCRIPTION INITIATION FACTOR TFIID SUBUNIT 11-RELATED"/>
    <property type="match status" value="1"/>
</dbReference>
<feature type="domain" description="TAFII28-like protein" evidence="7">
    <location>
        <begin position="101"/>
        <end position="194"/>
    </location>
</feature>
<comment type="caution">
    <text evidence="8">The sequence shown here is derived from an EMBL/GenBank/DDBJ whole genome shotgun (WGS) entry which is preliminary data.</text>
</comment>
<comment type="similarity">
    <text evidence="2">Belongs to the TAF11 family.</text>
</comment>
<proteinExistence type="inferred from homology"/>
<dbReference type="EMBL" id="CANTFL010001207">
    <property type="protein sequence ID" value="CAI5733654.1"/>
    <property type="molecule type" value="Genomic_DNA"/>
</dbReference>
<evidence type="ECO:0000313" key="8">
    <source>
        <dbReference type="EMBL" id="CAI5733654.1"/>
    </source>
</evidence>
<dbReference type="InterPro" id="IPR009072">
    <property type="entry name" value="Histone-fold"/>
</dbReference>
<keyword evidence="3" id="KW-0805">Transcription regulation</keyword>
<dbReference type="SUPFAM" id="SSF47113">
    <property type="entry name" value="Histone-fold"/>
    <property type="match status" value="1"/>
</dbReference>
<dbReference type="Proteomes" id="UP001162031">
    <property type="component" value="Unassembled WGS sequence"/>
</dbReference>
<evidence type="ECO:0000256" key="4">
    <source>
        <dbReference type="ARBA" id="ARBA00023163"/>
    </source>
</evidence>
<dbReference type="CDD" id="cd08048">
    <property type="entry name" value="HFD_TAF11"/>
    <property type="match status" value="1"/>
</dbReference>
<evidence type="ECO:0000259" key="7">
    <source>
        <dbReference type="Pfam" id="PF04719"/>
    </source>
</evidence>
<dbReference type="AlphaFoldDB" id="A0AAV0UDB9"/>
<dbReference type="InterPro" id="IPR045127">
    <property type="entry name" value="TAF11-like"/>
</dbReference>
<protein>
    <recommendedName>
        <fullName evidence="7">TAFII28-like protein domain-containing protein</fullName>
    </recommendedName>
</protein>
<dbReference type="GO" id="GO:0051123">
    <property type="term" value="P:RNA polymerase II preinitiation complex assembly"/>
    <property type="evidence" value="ECO:0007669"/>
    <property type="project" value="InterPro"/>
</dbReference>
<name>A0AAV0UDB9_HYABA</name>
<evidence type="ECO:0000256" key="1">
    <source>
        <dbReference type="ARBA" id="ARBA00004123"/>
    </source>
</evidence>
<feature type="compositionally biased region" description="Basic and acidic residues" evidence="6">
    <location>
        <begin position="1"/>
        <end position="14"/>
    </location>
</feature>
<keyword evidence="4" id="KW-0804">Transcription</keyword>
<keyword evidence="5" id="KW-0539">Nucleus</keyword>
<evidence type="ECO:0000313" key="9">
    <source>
        <dbReference type="Proteomes" id="UP001162031"/>
    </source>
</evidence>
<dbReference type="Pfam" id="PF04719">
    <property type="entry name" value="TAFII28"/>
    <property type="match status" value="1"/>
</dbReference>
<gene>
    <name evidence="8" type="ORF">HBR001_LOCUS5912</name>
</gene>
<organism evidence="8 9">
    <name type="scientific">Hyaloperonospora brassicae</name>
    <name type="common">Brassica downy mildew</name>
    <name type="synonym">Peronospora brassicae</name>
    <dbReference type="NCBI Taxonomy" id="162125"/>
    <lineage>
        <taxon>Eukaryota</taxon>
        <taxon>Sar</taxon>
        <taxon>Stramenopiles</taxon>
        <taxon>Oomycota</taxon>
        <taxon>Peronosporomycetes</taxon>
        <taxon>Peronosporales</taxon>
        <taxon>Peronosporaceae</taxon>
        <taxon>Hyaloperonospora</taxon>
    </lineage>
</organism>